<dbReference type="EMBL" id="SJKA01000001">
    <property type="protein sequence ID" value="TCC43478.1"/>
    <property type="molecule type" value="Genomic_DNA"/>
</dbReference>
<proteinExistence type="predicted"/>
<dbReference type="GO" id="GO:0008703">
    <property type="term" value="F:5-amino-6-(5-phosphoribosylamino)uracil reductase activity"/>
    <property type="evidence" value="ECO:0007669"/>
    <property type="project" value="InterPro"/>
</dbReference>
<dbReference type="SUPFAM" id="SSF53597">
    <property type="entry name" value="Dihydrofolate reductase-like"/>
    <property type="match status" value="1"/>
</dbReference>
<dbReference type="InterPro" id="IPR002734">
    <property type="entry name" value="RibDG_C"/>
</dbReference>
<dbReference type="GO" id="GO:0009231">
    <property type="term" value="P:riboflavin biosynthetic process"/>
    <property type="evidence" value="ECO:0007669"/>
    <property type="project" value="InterPro"/>
</dbReference>
<evidence type="ECO:0000256" key="4">
    <source>
        <dbReference type="SAM" id="MobiDB-lite"/>
    </source>
</evidence>
<dbReference type="AlphaFoldDB" id="A0A4R0JG05"/>
<protein>
    <submittedName>
        <fullName evidence="6">RibD family protein</fullName>
    </submittedName>
</protein>
<gene>
    <name evidence="6" type="ORF">E0H50_03160</name>
</gene>
<feature type="region of interest" description="Disordered" evidence="4">
    <location>
        <begin position="1"/>
        <end position="43"/>
    </location>
</feature>
<dbReference type="PANTHER" id="PTHR38011">
    <property type="entry name" value="DIHYDROFOLATE REDUCTASE FAMILY PROTEIN (AFU_ORTHOLOGUE AFUA_8G06820)"/>
    <property type="match status" value="1"/>
</dbReference>
<dbReference type="Pfam" id="PF01872">
    <property type="entry name" value="RibD_C"/>
    <property type="match status" value="1"/>
</dbReference>
<dbReference type="InterPro" id="IPR024072">
    <property type="entry name" value="DHFR-like_dom_sf"/>
</dbReference>
<reference evidence="6 7" key="1">
    <citation type="submission" date="2019-02" db="EMBL/GenBank/DDBJ databases">
        <title>Kribbella capetownensis sp. nov. and Kribbella speibonae sp. nov., isolated from soil.</title>
        <authorList>
            <person name="Curtis S.M."/>
            <person name="Norton I."/>
            <person name="Everest G.J."/>
            <person name="Meyers P.R."/>
        </authorList>
    </citation>
    <scope>NUCLEOTIDE SEQUENCE [LARGE SCALE GENOMIC DNA]</scope>
    <source>
        <strain evidence="6 7">DSM 27082</strain>
    </source>
</reference>
<dbReference type="OrthoDB" id="9800865at2"/>
<accession>A0A4R0JG05</accession>
<sequence length="294" mass="31660">MRGSPQDGFAARAPSLPVELSAAAGRPWRSPAQRTGEDPVQKRPRVVVSVEASVDGKVALTRNALLMHQPSTELWASMTPESSDSVAIDVTELVKQQYGCNAILEGSGSLVSEDAIPSELPTYDGDPDTLYEHFLPAEVIEQRTPLHMWFTIVDSRGRVRWTERHENWDALVLVARSTPADYLSYLRRERICYLVVGEERVDLNRAVAAMGTELGITCVLSNAGGGLNGALLRAGLIDELHLTLAPALIGGLGTPSVMDGSPLSVGEAPTRLELLSAQTDAGGAVRLHYAVRQS</sequence>
<evidence type="ECO:0000313" key="6">
    <source>
        <dbReference type="EMBL" id="TCC43478.1"/>
    </source>
</evidence>
<organism evidence="6 7">
    <name type="scientific">Kribbella sindirgiensis</name>
    <dbReference type="NCBI Taxonomy" id="1124744"/>
    <lineage>
        <taxon>Bacteria</taxon>
        <taxon>Bacillati</taxon>
        <taxon>Actinomycetota</taxon>
        <taxon>Actinomycetes</taxon>
        <taxon>Propionibacteriales</taxon>
        <taxon>Kribbellaceae</taxon>
        <taxon>Kribbella</taxon>
    </lineage>
</organism>
<evidence type="ECO:0000256" key="1">
    <source>
        <dbReference type="ARBA" id="ARBA00005104"/>
    </source>
</evidence>
<comment type="caution">
    <text evidence="6">The sequence shown here is derived from an EMBL/GenBank/DDBJ whole genome shotgun (WGS) entry which is preliminary data.</text>
</comment>
<dbReference type="Proteomes" id="UP000292695">
    <property type="component" value="Unassembled WGS sequence"/>
</dbReference>
<keyword evidence="7" id="KW-1185">Reference proteome</keyword>
<comment type="pathway">
    <text evidence="1">Cofactor biosynthesis; riboflavin biosynthesis.</text>
</comment>
<dbReference type="PANTHER" id="PTHR38011:SF7">
    <property type="entry name" value="2,5-DIAMINO-6-RIBOSYLAMINO-4(3H)-PYRIMIDINONE 5'-PHOSPHATE REDUCTASE"/>
    <property type="match status" value="1"/>
</dbReference>
<dbReference type="InterPro" id="IPR050765">
    <property type="entry name" value="Riboflavin_Biosynth_HTPR"/>
</dbReference>
<evidence type="ECO:0000313" key="7">
    <source>
        <dbReference type="Proteomes" id="UP000292695"/>
    </source>
</evidence>
<name>A0A4R0JG05_9ACTN</name>
<feature type="domain" description="Bacterial bifunctional deaminase-reductase C-terminal" evidence="5">
    <location>
        <begin position="44"/>
        <end position="283"/>
    </location>
</feature>
<evidence type="ECO:0000259" key="5">
    <source>
        <dbReference type="Pfam" id="PF01872"/>
    </source>
</evidence>
<keyword evidence="3" id="KW-0560">Oxidoreductase</keyword>
<dbReference type="Gene3D" id="3.40.430.10">
    <property type="entry name" value="Dihydrofolate Reductase, subunit A"/>
    <property type="match status" value="1"/>
</dbReference>
<evidence type="ECO:0000256" key="3">
    <source>
        <dbReference type="ARBA" id="ARBA00023002"/>
    </source>
</evidence>
<evidence type="ECO:0000256" key="2">
    <source>
        <dbReference type="ARBA" id="ARBA00022857"/>
    </source>
</evidence>
<keyword evidence="2" id="KW-0521">NADP</keyword>